<evidence type="ECO:0000259" key="7">
    <source>
        <dbReference type="Pfam" id="PF00909"/>
    </source>
</evidence>
<proteinExistence type="evidence at transcript level"/>
<reference evidence="8" key="1">
    <citation type="submission" date="2019-01" db="EMBL/GenBank/DDBJ databases">
        <authorList>
            <person name="Zhang H."/>
        </authorList>
    </citation>
    <scope>NUCLEOTIDE SEQUENCE</scope>
</reference>
<sequence length="470" mass="51031">MEIGKKKMAIYAIVLEIVFIVLIGVLGEYESSARPVDPTPADMSLYPYFQDVHVMIFIGFGFLMTFLKRYGFAAVSVNMLIAAFVLQWAFIVRGVIHHILHGEAKFPIHLGEMLSADFASATVLISFGAVLGKASPIQLLVMALIEVVFAQINEYIGLDKFGAVDIGESMYIHAFGAYFGLAVARVLHNDKYEEAKGEGSVYHSDIFSMIGTVFLWLFWPSFNGGAGTGDEQHRALINTYLSLCACTVVAFAFSQLVESKGRFNMVHVQNATLAGGVALGTSANMPLQPWAAMLIGTIAGIISVLGYQYLTPFLNSKLKIHDTCGVNNLHGMPGLLAGIVGAVAAGMASQATWGESLYEIFPMMVPPHNTSAFANVTLQYPAITEPGIGRDAMTQGGFQMLALVLTVVFAIVTGALTGCLLRLPCFDNVYGSRMFDDREFFIVEGQGYPCNDEEDHMSDGDPKMRMLDDA</sequence>
<evidence type="ECO:0000256" key="4">
    <source>
        <dbReference type="ARBA" id="ARBA00022989"/>
    </source>
</evidence>
<name>A0A513U888_SINCO</name>
<dbReference type="PANTHER" id="PTHR11730:SF60">
    <property type="entry name" value="RH50, ISOFORM D"/>
    <property type="match status" value="1"/>
</dbReference>
<dbReference type="Gene3D" id="1.10.3430.10">
    <property type="entry name" value="Ammonium transporter AmtB like domains"/>
    <property type="match status" value="1"/>
</dbReference>
<organism evidence="8">
    <name type="scientific">Sinonovacula constricta</name>
    <name type="common">Razor clam</name>
    <dbReference type="NCBI Taxonomy" id="98310"/>
    <lineage>
        <taxon>Eukaryota</taxon>
        <taxon>Metazoa</taxon>
        <taxon>Spiralia</taxon>
        <taxon>Lophotrochozoa</taxon>
        <taxon>Mollusca</taxon>
        <taxon>Bivalvia</taxon>
        <taxon>Autobranchia</taxon>
        <taxon>Heteroconchia</taxon>
        <taxon>Euheterodonta</taxon>
        <taxon>Imparidentia</taxon>
        <taxon>Neoheterodontei</taxon>
        <taxon>Cardiida</taxon>
        <taxon>Tellinoidea</taxon>
        <taxon>Solecurtidae</taxon>
        <taxon>Sinonovacula</taxon>
    </lineage>
</organism>
<gene>
    <name evidence="8" type="primary">Rh</name>
</gene>
<comment type="similarity">
    <text evidence="2">Belongs to the ammonium transporter (TC 2.A.49) family. Rh subfamily.</text>
</comment>
<feature type="transmembrane region" description="Helical" evidence="6">
    <location>
        <begin position="170"/>
        <end position="188"/>
    </location>
</feature>
<evidence type="ECO:0000256" key="3">
    <source>
        <dbReference type="ARBA" id="ARBA00022692"/>
    </source>
</evidence>
<dbReference type="PRINTS" id="PR00342">
    <property type="entry name" value="RHESUSRHD"/>
</dbReference>
<dbReference type="AlphaFoldDB" id="A0A513U888"/>
<feature type="transmembrane region" description="Helical" evidence="6">
    <location>
        <begin position="400"/>
        <end position="423"/>
    </location>
</feature>
<dbReference type="GO" id="GO:0097272">
    <property type="term" value="P:ammonium homeostasis"/>
    <property type="evidence" value="ECO:0007669"/>
    <property type="project" value="TreeGrafter"/>
</dbReference>
<evidence type="ECO:0000256" key="6">
    <source>
        <dbReference type="SAM" id="Phobius"/>
    </source>
</evidence>
<dbReference type="InterPro" id="IPR024041">
    <property type="entry name" value="NH4_transpt_AmtB-like_dom"/>
</dbReference>
<feature type="transmembrane region" description="Helical" evidence="6">
    <location>
        <begin position="200"/>
        <end position="219"/>
    </location>
</feature>
<protein>
    <submittedName>
        <fullName evidence="8">Ammonium transporter Rh type A</fullName>
    </submittedName>
</protein>
<dbReference type="SUPFAM" id="SSF111352">
    <property type="entry name" value="Ammonium transporter"/>
    <property type="match status" value="1"/>
</dbReference>
<keyword evidence="5 6" id="KW-0472">Membrane</keyword>
<feature type="domain" description="Ammonium transporter AmtB-like" evidence="7">
    <location>
        <begin position="33"/>
        <end position="422"/>
    </location>
</feature>
<feature type="transmembrane region" description="Helical" evidence="6">
    <location>
        <begin position="330"/>
        <end position="348"/>
    </location>
</feature>
<evidence type="ECO:0000256" key="5">
    <source>
        <dbReference type="ARBA" id="ARBA00023136"/>
    </source>
</evidence>
<dbReference type="PANTHER" id="PTHR11730">
    <property type="entry name" value="AMMONIUM TRANSPORTER"/>
    <property type="match status" value="1"/>
</dbReference>
<keyword evidence="4 6" id="KW-1133">Transmembrane helix</keyword>
<feature type="transmembrane region" description="Helical" evidence="6">
    <location>
        <begin position="9"/>
        <end position="27"/>
    </location>
</feature>
<dbReference type="GO" id="GO:0005886">
    <property type="term" value="C:plasma membrane"/>
    <property type="evidence" value="ECO:0007669"/>
    <property type="project" value="InterPro"/>
</dbReference>
<dbReference type="Pfam" id="PF00909">
    <property type="entry name" value="Ammonium_transp"/>
    <property type="match status" value="1"/>
</dbReference>
<feature type="transmembrane region" description="Helical" evidence="6">
    <location>
        <begin position="47"/>
        <end position="67"/>
    </location>
</feature>
<dbReference type="EMBL" id="MK451700">
    <property type="protein sequence ID" value="QDG10120.1"/>
    <property type="molecule type" value="mRNA"/>
</dbReference>
<feature type="transmembrane region" description="Helical" evidence="6">
    <location>
        <begin position="290"/>
        <end position="310"/>
    </location>
</feature>
<feature type="transmembrane region" description="Helical" evidence="6">
    <location>
        <begin position="79"/>
        <end position="101"/>
    </location>
</feature>
<dbReference type="FunFam" id="1.10.3430.10:FF:000012">
    <property type="entry name" value="Rh type C glycoprotein"/>
    <property type="match status" value="1"/>
</dbReference>
<accession>A0A513U888</accession>
<dbReference type="InterPro" id="IPR029020">
    <property type="entry name" value="Ammonium/urea_transptr"/>
</dbReference>
<evidence type="ECO:0000313" key="8">
    <source>
        <dbReference type="EMBL" id="QDG10120.1"/>
    </source>
</evidence>
<dbReference type="InterPro" id="IPR002229">
    <property type="entry name" value="RhesusRHD"/>
</dbReference>
<evidence type="ECO:0000256" key="2">
    <source>
        <dbReference type="ARBA" id="ARBA00011036"/>
    </source>
</evidence>
<dbReference type="GO" id="GO:0008519">
    <property type="term" value="F:ammonium channel activity"/>
    <property type="evidence" value="ECO:0007669"/>
    <property type="project" value="InterPro"/>
</dbReference>
<feature type="transmembrane region" description="Helical" evidence="6">
    <location>
        <begin position="239"/>
        <end position="257"/>
    </location>
</feature>
<comment type="subcellular location">
    <subcellularLocation>
        <location evidence="1">Membrane</location>
        <topology evidence="1">Multi-pass membrane protein</topology>
    </subcellularLocation>
</comment>
<keyword evidence="3 6" id="KW-0812">Transmembrane</keyword>
<evidence type="ECO:0000256" key="1">
    <source>
        <dbReference type="ARBA" id="ARBA00004141"/>
    </source>
</evidence>